<dbReference type="EMBL" id="JAKUML010000021">
    <property type="protein sequence ID" value="MCJ8147405.1"/>
    <property type="molecule type" value="Genomic_DNA"/>
</dbReference>
<dbReference type="Proteomes" id="UP001139701">
    <property type="component" value="Unassembled WGS sequence"/>
</dbReference>
<proteinExistence type="predicted"/>
<keyword evidence="2" id="KW-1185">Reference proteome</keyword>
<name>A0A9X1WYU6_9GAMM</name>
<accession>A0A9X1WYU6</accession>
<gene>
    <name evidence="1" type="ORF">MKI79_10995</name>
</gene>
<evidence type="ECO:0000313" key="2">
    <source>
        <dbReference type="Proteomes" id="UP001139701"/>
    </source>
</evidence>
<organism evidence="1 2">
    <name type="scientific">Acinetobacter sedimenti</name>
    <dbReference type="NCBI Taxonomy" id="2919922"/>
    <lineage>
        <taxon>Bacteria</taxon>
        <taxon>Pseudomonadati</taxon>
        <taxon>Pseudomonadota</taxon>
        <taxon>Gammaproteobacteria</taxon>
        <taxon>Moraxellales</taxon>
        <taxon>Moraxellaceae</taxon>
        <taxon>Acinetobacter</taxon>
    </lineage>
</organism>
<evidence type="ECO:0000313" key="1">
    <source>
        <dbReference type="EMBL" id="MCJ8147405.1"/>
    </source>
</evidence>
<comment type="caution">
    <text evidence="1">The sequence shown here is derived from an EMBL/GenBank/DDBJ whole genome shotgun (WGS) entry which is preliminary data.</text>
</comment>
<protein>
    <submittedName>
        <fullName evidence="1">Uncharacterized protein</fullName>
    </submittedName>
</protein>
<dbReference type="RefSeq" id="WP_241573525.1">
    <property type="nucleotide sequence ID" value="NZ_JAKUML010000021.1"/>
</dbReference>
<dbReference type="AlphaFoldDB" id="A0A9X1WYU6"/>
<sequence length="177" mass="20061">MQGYFDPPLFELSLAEQQVDLADTPYFYNDNGTPTYVKTLPDNAHIISEDALADSSSETVLFGNEYFISKIANVKDNPPYGIETEFSFDDQNLQYESLWVTQEIANAFGMYLVDKKQAIKVSSSINQLSQVQYQYGAFAGHWSPYLNIGNELLTYISMDLEHHDFPHIFASTDETSP</sequence>
<reference evidence="1" key="1">
    <citation type="submission" date="2022-02" db="EMBL/GenBank/DDBJ databases">
        <title>Acinetobacter A3.8 sp. nov., isolated from Sediment (Zhairuo Island).</title>
        <authorList>
            <person name="Zheng K."/>
        </authorList>
    </citation>
    <scope>NUCLEOTIDE SEQUENCE</scope>
    <source>
        <strain evidence="1">A3.8</strain>
    </source>
</reference>